<dbReference type="EMBL" id="KV428031">
    <property type="protein sequence ID" value="KZT40568.1"/>
    <property type="molecule type" value="Genomic_DNA"/>
</dbReference>
<organism evidence="3 4">
    <name type="scientific">Sistotremastrum suecicum HHB10207 ss-3</name>
    <dbReference type="NCBI Taxonomy" id="1314776"/>
    <lineage>
        <taxon>Eukaryota</taxon>
        <taxon>Fungi</taxon>
        <taxon>Dikarya</taxon>
        <taxon>Basidiomycota</taxon>
        <taxon>Agaricomycotina</taxon>
        <taxon>Agaricomycetes</taxon>
        <taxon>Sistotremastrales</taxon>
        <taxon>Sistotremastraceae</taxon>
        <taxon>Sistotremastrum</taxon>
    </lineage>
</organism>
<keyword evidence="3" id="KW-0808">Transferase</keyword>
<keyword evidence="4" id="KW-1185">Reference proteome</keyword>
<dbReference type="InterPro" id="IPR000719">
    <property type="entry name" value="Prot_kinase_dom"/>
</dbReference>
<dbReference type="CDD" id="cd00180">
    <property type="entry name" value="PKc"/>
    <property type="match status" value="1"/>
</dbReference>
<dbReference type="Proteomes" id="UP000076798">
    <property type="component" value="Unassembled WGS sequence"/>
</dbReference>
<dbReference type="Gene3D" id="1.10.510.10">
    <property type="entry name" value="Transferase(Phosphotransferase) domain 1"/>
    <property type="match status" value="1"/>
</dbReference>
<feature type="domain" description="Protein kinase" evidence="2">
    <location>
        <begin position="55"/>
        <end position="308"/>
    </location>
</feature>
<name>A0A166FE93_9AGAM</name>
<dbReference type="Pfam" id="PF00069">
    <property type="entry name" value="Pkinase"/>
    <property type="match status" value="1"/>
</dbReference>
<keyword evidence="3" id="KW-0418">Kinase</keyword>
<proteinExistence type="predicted"/>
<evidence type="ECO:0000313" key="3">
    <source>
        <dbReference type="EMBL" id="KZT40568.1"/>
    </source>
</evidence>
<dbReference type="InterPro" id="IPR051681">
    <property type="entry name" value="Ser/Thr_Kinases-Pseudokinases"/>
</dbReference>
<protein>
    <submittedName>
        <fullName evidence="3">Kinase-like protein</fullName>
    </submittedName>
</protein>
<gene>
    <name evidence="3" type="ORF">SISSUDRAFT_465598</name>
</gene>
<dbReference type="GO" id="GO:0004674">
    <property type="term" value="F:protein serine/threonine kinase activity"/>
    <property type="evidence" value="ECO:0007669"/>
    <property type="project" value="TreeGrafter"/>
</dbReference>
<dbReference type="PANTHER" id="PTHR44329">
    <property type="entry name" value="SERINE/THREONINE-PROTEIN KINASE TNNI3K-RELATED"/>
    <property type="match status" value="1"/>
</dbReference>
<evidence type="ECO:0000256" key="1">
    <source>
        <dbReference type="SAM" id="MobiDB-lite"/>
    </source>
</evidence>
<dbReference type="SUPFAM" id="SSF56112">
    <property type="entry name" value="Protein kinase-like (PK-like)"/>
    <property type="match status" value="1"/>
</dbReference>
<dbReference type="SMART" id="SM00220">
    <property type="entry name" value="S_TKc"/>
    <property type="match status" value="1"/>
</dbReference>
<sequence>MRPDLRSMSLSHEEESDFKSRRPQLGEAGIRMSTSPKTTVINPQNFIPDLTGNIEDISREPVVIAMNEVYTGKRKSTGEKVGLKATRLVSRAGSHGPPKASKELQREINNWVKLDHKYILPFLGTCVCNDKFFLVSPWADYGNAMDFLKSKPKANRLKIIRQVAEAVSYLHNLEPILTHGDLKPQNVLISRTRKVLLCDFGLGMLDNMTFTPTMQGGTAGFQAPEVLAGNARTTATDVWAFASMAFQIVVEKPPPPIEPADTPQPSEEIDLSRGMDEHLWSILVRCWSYSPSDRPNSREIVESIAALL</sequence>
<dbReference type="PROSITE" id="PS50011">
    <property type="entry name" value="PROTEIN_KINASE_DOM"/>
    <property type="match status" value="1"/>
</dbReference>
<dbReference type="GO" id="GO:0005524">
    <property type="term" value="F:ATP binding"/>
    <property type="evidence" value="ECO:0007669"/>
    <property type="project" value="InterPro"/>
</dbReference>
<dbReference type="OrthoDB" id="346907at2759"/>
<feature type="region of interest" description="Disordered" evidence="1">
    <location>
        <begin position="1"/>
        <end position="37"/>
    </location>
</feature>
<accession>A0A166FE93</accession>
<dbReference type="PROSITE" id="PS00108">
    <property type="entry name" value="PROTEIN_KINASE_ST"/>
    <property type="match status" value="1"/>
</dbReference>
<reference evidence="3 4" key="1">
    <citation type="journal article" date="2016" name="Mol. Biol. Evol.">
        <title>Comparative Genomics of Early-Diverging Mushroom-Forming Fungi Provides Insights into the Origins of Lignocellulose Decay Capabilities.</title>
        <authorList>
            <person name="Nagy L.G."/>
            <person name="Riley R."/>
            <person name="Tritt A."/>
            <person name="Adam C."/>
            <person name="Daum C."/>
            <person name="Floudas D."/>
            <person name="Sun H."/>
            <person name="Yadav J.S."/>
            <person name="Pangilinan J."/>
            <person name="Larsson K.H."/>
            <person name="Matsuura K."/>
            <person name="Barry K."/>
            <person name="Labutti K."/>
            <person name="Kuo R."/>
            <person name="Ohm R.A."/>
            <person name="Bhattacharya S.S."/>
            <person name="Shirouzu T."/>
            <person name="Yoshinaga Y."/>
            <person name="Martin F.M."/>
            <person name="Grigoriev I.V."/>
            <person name="Hibbett D.S."/>
        </authorList>
    </citation>
    <scope>NUCLEOTIDE SEQUENCE [LARGE SCALE GENOMIC DNA]</scope>
    <source>
        <strain evidence="3 4">HHB10207 ss-3</strain>
    </source>
</reference>
<dbReference type="InterPro" id="IPR011009">
    <property type="entry name" value="Kinase-like_dom_sf"/>
</dbReference>
<dbReference type="AlphaFoldDB" id="A0A166FE93"/>
<dbReference type="InterPro" id="IPR008271">
    <property type="entry name" value="Ser/Thr_kinase_AS"/>
</dbReference>
<dbReference type="STRING" id="1314776.A0A166FE93"/>
<evidence type="ECO:0000259" key="2">
    <source>
        <dbReference type="PROSITE" id="PS50011"/>
    </source>
</evidence>
<feature type="compositionally biased region" description="Basic and acidic residues" evidence="1">
    <location>
        <begin position="1"/>
        <end position="20"/>
    </location>
</feature>
<evidence type="ECO:0000313" key="4">
    <source>
        <dbReference type="Proteomes" id="UP000076798"/>
    </source>
</evidence>